<dbReference type="EMBL" id="OJIN01000180">
    <property type="protein sequence ID" value="SPD74907.1"/>
    <property type="molecule type" value="Genomic_DNA"/>
</dbReference>
<feature type="transmembrane region" description="Helical" evidence="1">
    <location>
        <begin position="78"/>
        <end position="98"/>
    </location>
</feature>
<accession>A0A445MZK1</accession>
<organism evidence="2">
    <name type="scientific">uncultured Desulfobacterium sp</name>
    <dbReference type="NCBI Taxonomy" id="201089"/>
    <lineage>
        <taxon>Bacteria</taxon>
        <taxon>Pseudomonadati</taxon>
        <taxon>Thermodesulfobacteriota</taxon>
        <taxon>Desulfobacteria</taxon>
        <taxon>Desulfobacterales</taxon>
        <taxon>Desulfobacteriaceae</taxon>
        <taxon>Desulfobacterium</taxon>
        <taxon>environmental samples</taxon>
    </lineage>
</organism>
<keyword evidence="1" id="KW-0472">Membrane</keyword>
<feature type="transmembrane region" description="Helical" evidence="1">
    <location>
        <begin position="5"/>
        <end position="23"/>
    </location>
</feature>
<dbReference type="PANTHER" id="PTHR35841:SF1">
    <property type="entry name" value="PHOSPHONATES-BINDING PERIPLASMIC PROTEIN"/>
    <property type="match status" value="1"/>
</dbReference>
<keyword evidence="1" id="KW-0812">Transmembrane</keyword>
<protein>
    <submittedName>
        <fullName evidence="2">Uncharacterized protein</fullName>
    </submittedName>
</protein>
<name>A0A445MZK1_9BACT</name>
<evidence type="ECO:0000256" key="1">
    <source>
        <dbReference type="SAM" id="Phobius"/>
    </source>
</evidence>
<dbReference type="Gene3D" id="3.40.190.10">
    <property type="entry name" value="Periplasmic binding protein-like II"/>
    <property type="match status" value="2"/>
</dbReference>
<dbReference type="Pfam" id="PF12974">
    <property type="entry name" value="Phosphonate-bd"/>
    <property type="match status" value="1"/>
</dbReference>
<keyword evidence="1" id="KW-1133">Transmembrane helix</keyword>
<proteinExistence type="predicted"/>
<gene>
    <name evidence="2" type="ORF">PITCH_A390004</name>
</gene>
<dbReference type="AlphaFoldDB" id="A0A445MZK1"/>
<feature type="transmembrane region" description="Helical" evidence="1">
    <location>
        <begin position="35"/>
        <end position="57"/>
    </location>
</feature>
<reference evidence="2" key="1">
    <citation type="submission" date="2018-01" db="EMBL/GenBank/DDBJ databases">
        <authorList>
            <person name="Regsiter A."/>
            <person name="William W."/>
        </authorList>
    </citation>
    <scope>NUCLEOTIDE SEQUENCE</scope>
    <source>
        <strain evidence="2">TRIP AH-1</strain>
    </source>
</reference>
<dbReference type="PANTHER" id="PTHR35841">
    <property type="entry name" value="PHOSPHONATES-BINDING PERIPLASMIC PROTEIN"/>
    <property type="match status" value="1"/>
</dbReference>
<evidence type="ECO:0000313" key="2">
    <source>
        <dbReference type="EMBL" id="SPD74907.1"/>
    </source>
</evidence>
<dbReference type="SUPFAM" id="SSF53850">
    <property type="entry name" value="Periplasmic binding protein-like II"/>
    <property type="match status" value="1"/>
</dbReference>
<sequence length="366" mass="40752">MNKNIAFKIINPILGLFLITQVLPGLLDGVLPDEIFGVFHIGGRVLLGLLAALYLRLNWRRVKMKFFHRNCQIMGMKFYRVSITMLVFMALTAGKTAAEDSKKIISIAIFPCTDEVLSFKKFNPLITYLKKETGLNLEMVVPNDLEEFERKIKSGTISFALQDPHIYNMISHQFDNSSLLGTLTRDGKDSQSGVVIVRKDSGIRQLKDLSGKTVMFGPKLSTTKWLAAKLLFEENGIHLDKDLKSYSNGKCCEDIAFSVFLKSVDAGVICDHFLGEHSQKQQELGVEAKELVVIARTKSVPTRVFAACRGVAGDIINKTNNALLNLDNRKGSDKDILFRAELGGFKKADATNYEILKILSNINAAD</sequence>